<accession>A0A401Q746</accession>
<dbReference type="InterPro" id="IPR006086">
    <property type="entry name" value="XPG-I_dom"/>
</dbReference>
<dbReference type="InterPro" id="IPR036279">
    <property type="entry name" value="5-3_exonuclease_C_sf"/>
</dbReference>
<dbReference type="GO" id="GO:0017108">
    <property type="term" value="F:5'-flap endonuclease activity"/>
    <property type="evidence" value="ECO:0007669"/>
    <property type="project" value="TreeGrafter"/>
</dbReference>
<dbReference type="EMBL" id="BFAA01025243">
    <property type="protein sequence ID" value="GCB81183.1"/>
    <property type="molecule type" value="Genomic_DNA"/>
</dbReference>
<evidence type="ECO:0000256" key="6">
    <source>
        <dbReference type="ARBA" id="ARBA00022759"/>
    </source>
</evidence>
<comment type="similarity">
    <text evidence="15">Belongs to the XPG/RAD2 endonuclease family. FEN1 subfamily.</text>
</comment>
<evidence type="ECO:0000256" key="2">
    <source>
        <dbReference type="ARBA" id="ARBA00022553"/>
    </source>
</evidence>
<evidence type="ECO:0000256" key="9">
    <source>
        <dbReference type="ARBA" id="ARBA00022839"/>
    </source>
</evidence>
<keyword evidence="6" id="KW-0255">Endonuclease</keyword>
<dbReference type="SMART" id="SM00279">
    <property type="entry name" value="HhH2"/>
    <property type="match status" value="1"/>
</dbReference>
<evidence type="ECO:0000256" key="3">
    <source>
        <dbReference type="ARBA" id="ARBA00022705"/>
    </source>
</evidence>
<name>A0A401Q746_SCYTO</name>
<evidence type="ECO:0000256" key="5">
    <source>
        <dbReference type="ARBA" id="ARBA00022723"/>
    </source>
</evidence>
<keyword evidence="10" id="KW-0460">Magnesium</keyword>
<evidence type="ECO:0000256" key="15">
    <source>
        <dbReference type="ARBA" id="ARBA00034726"/>
    </source>
</evidence>
<dbReference type="GO" id="GO:0005634">
    <property type="term" value="C:nucleus"/>
    <property type="evidence" value="ECO:0007669"/>
    <property type="project" value="TreeGrafter"/>
</dbReference>
<feature type="domain" description="XPG-I" evidence="16">
    <location>
        <begin position="12"/>
        <end position="42"/>
    </location>
</feature>
<dbReference type="Gene3D" id="1.10.150.20">
    <property type="entry name" value="5' to 3' exonuclease, C-terminal subdomain"/>
    <property type="match status" value="1"/>
</dbReference>
<dbReference type="SUPFAM" id="SSF47807">
    <property type="entry name" value="5' to 3' exonuclease, C-terminal subdomain"/>
    <property type="match status" value="1"/>
</dbReference>
<evidence type="ECO:0000259" key="16">
    <source>
        <dbReference type="Pfam" id="PF00867"/>
    </source>
</evidence>
<dbReference type="AlphaFoldDB" id="A0A401Q746"/>
<gene>
    <name evidence="17" type="ORF">scyTo_0022972</name>
</gene>
<evidence type="ECO:0000256" key="7">
    <source>
        <dbReference type="ARBA" id="ARBA00022763"/>
    </source>
</evidence>
<evidence type="ECO:0000256" key="1">
    <source>
        <dbReference type="ARBA" id="ARBA00001946"/>
    </source>
</evidence>
<evidence type="ECO:0000256" key="10">
    <source>
        <dbReference type="ARBA" id="ARBA00022842"/>
    </source>
</evidence>
<dbReference type="OMA" id="MERWQET"/>
<dbReference type="GO" id="GO:0000287">
    <property type="term" value="F:magnesium ion binding"/>
    <property type="evidence" value="ECO:0007669"/>
    <property type="project" value="TreeGrafter"/>
</dbReference>
<proteinExistence type="inferred from homology"/>
<evidence type="ECO:0000256" key="13">
    <source>
        <dbReference type="ARBA" id="ARBA00023242"/>
    </source>
</evidence>
<keyword evidence="12" id="KW-0234">DNA repair</keyword>
<dbReference type="GO" id="GO:0008409">
    <property type="term" value="F:5'-3' exonuclease activity"/>
    <property type="evidence" value="ECO:0007669"/>
    <property type="project" value="TreeGrafter"/>
</dbReference>
<dbReference type="InterPro" id="IPR008918">
    <property type="entry name" value="HhH2"/>
</dbReference>
<protein>
    <recommendedName>
        <fullName evidence="16">XPG-I domain-containing protein</fullName>
    </recommendedName>
</protein>
<dbReference type="GO" id="GO:0030145">
    <property type="term" value="F:manganese ion binding"/>
    <property type="evidence" value="ECO:0007669"/>
    <property type="project" value="TreeGrafter"/>
</dbReference>
<dbReference type="STRING" id="75743.A0A401Q746"/>
<keyword evidence="7" id="KW-0227">DNA damage</keyword>
<organism evidence="17 18">
    <name type="scientific">Scyliorhinus torazame</name>
    <name type="common">Cloudy catshark</name>
    <name type="synonym">Catulus torazame</name>
    <dbReference type="NCBI Taxonomy" id="75743"/>
    <lineage>
        <taxon>Eukaryota</taxon>
        <taxon>Metazoa</taxon>
        <taxon>Chordata</taxon>
        <taxon>Craniata</taxon>
        <taxon>Vertebrata</taxon>
        <taxon>Chondrichthyes</taxon>
        <taxon>Elasmobranchii</taxon>
        <taxon>Galeomorphii</taxon>
        <taxon>Galeoidea</taxon>
        <taxon>Carcharhiniformes</taxon>
        <taxon>Scyliorhinidae</taxon>
        <taxon>Scyliorhinus</taxon>
    </lineage>
</organism>
<keyword evidence="2" id="KW-0597">Phosphoprotein</keyword>
<dbReference type="CDD" id="cd09907">
    <property type="entry name" value="H3TH_FEN1-Euk"/>
    <property type="match status" value="1"/>
</dbReference>
<keyword evidence="18" id="KW-1185">Reference proteome</keyword>
<evidence type="ECO:0000256" key="12">
    <source>
        <dbReference type="ARBA" id="ARBA00023204"/>
    </source>
</evidence>
<keyword evidence="9" id="KW-0269">Exonuclease</keyword>
<dbReference type="FunFam" id="1.10.150.20:FF:000009">
    <property type="entry name" value="Flap endonuclease 1"/>
    <property type="match status" value="1"/>
</dbReference>
<evidence type="ECO:0000313" key="18">
    <source>
        <dbReference type="Proteomes" id="UP000288216"/>
    </source>
</evidence>
<comment type="caution">
    <text evidence="17">The sequence shown here is derived from an EMBL/GenBank/DDBJ whole genome shotgun (WGS) entry which is preliminary data.</text>
</comment>
<comment type="function">
    <text evidence="14">Structure-specific nuclease with 5'-flap endonuclease and 5'-3' exonuclease activities involved in DNA replication and repair. During DNA replication, cleaves the 5'-overhanging flap structure that is generated by displacement synthesis when DNA polymerase encounters the 5'-end of a downstream Okazaki fragment. It enters the flap from the 5'-end and then tracks to cleave the flap base, leaving a nick for ligation. Also involved in the long patch base excision repair (LP-BER) pathway, by cleaving within the apurinic/apyrimidinic (AP) site-terminated flap. Acts as a genome stabilization factor that prevents flaps from equilibrating into structures that lead to duplications and deletions. Also possesses 5'-3' exonuclease activity on nicked or gapped double-stranded DNA, and exhibits RNase H activity. Also involved in replication and repair of rDNA and in repairing mitochondrial DNA.</text>
</comment>
<keyword evidence="8" id="KW-0378">Hydrolase</keyword>
<comment type="cofactor">
    <cofactor evidence="1">
        <name>Mg(2+)</name>
        <dbReference type="ChEBI" id="CHEBI:18420"/>
    </cofactor>
</comment>
<evidence type="ECO:0000256" key="14">
    <source>
        <dbReference type="ARBA" id="ARBA00029382"/>
    </source>
</evidence>
<evidence type="ECO:0000256" key="11">
    <source>
        <dbReference type="ARBA" id="ARBA00023128"/>
    </source>
</evidence>
<evidence type="ECO:0000256" key="4">
    <source>
        <dbReference type="ARBA" id="ARBA00022722"/>
    </source>
</evidence>
<dbReference type="GO" id="GO:0003677">
    <property type="term" value="F:DNA binding"/>
    <property type="evidence" value="ECO:0007669"/>
    <property type="project" value="InterPro"/>
</dbReference>
<dbReference type="OrthoDB" id="1937206at2759"/>
<keyword evidence="13" id="KW-0539">Nucleus</keyword>
<evidence type="ECO:0000313" key="17">
    <source>
        <dbReference type="EMBL" id="GCB81183.1"/>
    </source>
</evidence>
<dbReference type="InterPro" id="IPR006084">
    <property type="entry name" value="XPG/Rad2"/>
</dbReference>
<reference evidence="17 18" key="1">
    <citation type="journal article" date="2018" name="Nat. Ecol. Evol.">
        <title>Shark genomes provide insights into elasmobranch evolution and the origin of vertebrates.</title>
        <authorList>
            <person name="Hara Y"/>
            <person name="Yamaguchi K"/>
            <person name="Onimaru K"/>
            <person name="Kadota M"/>
            <person name="Koyanagi M"/>
            <person name="Keeley SD"/>
            <person name="Tatsumi K"/>
            <person name="Tanaka K"/>
            <person name="Motone F"/>
            <person name="Kageyama Y"/>
            <person name="Nozu R"/>
            <person name="Adachi N"/>
            <person name="Nishimura O"/>
            <person name="Nakagawa R"/>
            <person name="Tanegashima C"/>
            <person name="Kiyatake I"/>
            <person name="Matsumoto R"/>
            <person name="Murakumo K"/>
            <person name="Nishida K"/>
            <person name="Terakita A"/>
            <person name="Kuratani S"/>
            <person name="Sato K"/>
            <person name="Hyodo S Kuraku.S."/>
        </authorList>
    </citation>
    <scope>NUCLEOTIDE SEQUENCE [LARGE SCALE GENOMIC DNA]</scope>
</reference>
<keyword evidence="4" id="KW-0540">Nuclease</keyword>
<keyword evidence="3" id="KW-0235">DNA replication</keyword>
<keyword evidence="11" id="KW-0496">Mitochondrion</keyword>
<keyword evidence="5" id="KW-0479">Metal-binding</keyword>
<dbReference type="Pfam" id="PF00867">
    <property type="entry name" value="XPG_I"/>
    <property type="match status" value="1"/>
</dbReference>
<dbReference type="GO" id="GO:0006281">
    <property type="term" value="P:DNA repair"/>
    <property type="evidence" value="ECO:0007669"/>
    <property type="project" value="UniProtKB-KW"/>
</dbReference>
<sequence length="146" mass="16942">MDTWAPGLVPRRVEEISLPEILKSLDLTQEQFVDLCILLGCDYCDKIKGIGLKRALPLIQSHKSIEEIIRNIDCLKYIPPEGWPFREARELFLQPMVVNTDEVTLEWSDLDEEGLVQLLVHEKKAKYVSSVRPRETSRRPRGIWTQ</sequence>
<dbReference type="GO" id="GO:0006260">
    <property type="term" value="P:DNA replication"/>
    <property type="evidence" value="ECO:0007669"/>
    <property type="project" value="UniProtKB-KW"/>
</dbReference>
<dbReference type="Proteomes" id="UP000288216">
    <property type="component" value="Unassembled WGS sequence"/>
</dbReference>
<dbReference type="PANTHER" id="PTHR11081:SF9">
    <property type="entry name" value="FLAP ENDONUCLEASE 1"/>
    <property type="match status" value="1"/>
</dbReference>
<dbReference type="PANTHER" id="PTHR11081">
    <property type="entry name" value="FLAP ENDONUCLEASE FAMILY MEMBER"/>
    <property type="match status" value="1"/>
</dbReference>
<evidence type="ECO:0000256" key="8">
    <source>
        <dbReference type="ARBA" id="ARBA00022801"/>
    </source>
</evidence>
<dbReference type="GO" id="GO:0004523">
    <property type="term" value="F:RNA-DNA hybrid ribonuclease activity"/>
    <property type="evidence" value="ECO:0007669"/>
    <property type="project" value="TreeGrafter"/>
</dbReference>